<evidence type="ECO:0000313" key="1">
    <source>
        <dbReference type="EMBL" id="KAJ3485948.1"/>
    </source>
</evidence>
<organism evidence="1 2">
    <name type="scientific">Lecanicillium saksenae</name>
    <dbReference type="NCBI Taxonomy" id="468837"/>
    <lineage>
        <taxon>Eukaryota</taxon>
        <taxon>Fungi</taxon>
        <taxon>Dikarya</taxon>
        <taxon>Ascomycota</taxon>
        <taxon>Pezizomycotina</taxon>
        <taxon>Sordariomycetes</taxon>
        <taxon>Hypocreomycetidae</taxon>
        <taxon>Hypocreales</taxon>
        <taxon>Cordycipitaceae</taxon>
        <taxon>Lecanicillium</taxon>
    </lineage>
</organism>
<evidence type="ECO:0000313" key="2">
    <source>
        <dbReference type="Proteomes" id="UP001148737"/>
    </source>
</evidence>
<gene>
    <name evidence="1" type="ORF">NLG97_g6715</name>
</gene>
<dbReference type="EMBL" id="JANAKD010000929">
    <property type="protein sequence ID" value="KAJ3485948.1"/>
    <property type="molecule type" value="Genomic_DNA"/>
</dbReference>
<protein>
    <submittedName>
        <fullName evidence="1">Uncharacterized protein</fullName>
    </submittedName>
</protein>
<proteinExistence type="predicted"/>
<comment type="caution">
    <text evidence="1">The sequence shown here is derived from an EMBL/GenBank/DDBJ whole genome shotgun (WGS) entry which is preliminary data.</text>
</comment>
<reference evidence="1" key="1">
    <citation type="submission" date="2022-07" db="EMBL/GenBank/DDBJ databases">
        <title>Genome Sequence of Lecanicillium saksenae.</title>
        <authorList>
            <person name="Buettner E."/>
        </authorList>
    </citation>
    <scope>NUCLEOTIDE SEQUENCE</scope>
    <source>
        <strain evidence="1">VT-O1</strain>
    </source>
</reference>
<accession>A0ACC1QNV7</accession>
<keyword evidence="2" id="KW-1185">Reference proteome</keyword>
<sequence>MSDAIIISTEREGFKRSATNLLDIFHNTLILSHVVAYLPPSSITKLTATSRALRETITHTPGVYRHLDLRTVKKVHADLGAIDNGGEIWRNTQLDENLTEDEGLVSTLQRRNILQDVQTLILDGLSVTADFCHDIINDPKFNVRLLSIRDVKNLNHGKLRGALQYACRPSRDGSPRLKGVYLFGPRDSISFPQPTAVARQSSASVSTDWNQRSLGALSETLQSSRDSWWDVKGRQLKRPIPSEWANCLLSCSAMLQEMAMFSPTSQLQSLLTLSLGVKAAEKHPRE</sequence>
<dbReference type="Proteomes" id="UP001148737">
    <property type="component" value="Unassembled WGS sequence"/>
</dbReference>
<name>A0ACC1QNV7_9HYPO</name>